<dbReference type="PANTHER" id="PTHR11878:SF65">
    <property type="entry name" value="NA_CA-EXCHANGE PROTEIN, ISOFORM G"/>
    <property type="match status" value="1"/>
</dbReference>
<comment type="subcellular location">
    <subcellularLocation>
        <location evidence="1">Endomembrane system</location>
        <topology evidence="1">Multi-pass membrane protein</topology>
    </subcellularLocation>
</comment>
<keyword evidence="4" id="KW-0106">Calcium</keyword>
<keyword evidence="7" id="KW-0406">Ion transport</keyword>
<evidence type="ECO:0000256" key="7">
    <source>
        <dbReference type="ARBA" id="ARBA00023065"/>
    </source>
</evidence>
<evidence type="ECO:0000256" key="9">
    <source>
        <dbReference type="SAM" id="Phobius"/>
    </source>
</evidence>
<keyword evidence="8 9" id="KW-0472">Membrane</keyword>
<feature type="transmembrane region" description="Helical" evidence="9">
    <location>
        <begin position="36"/>
        <end position="53"/>
    </location>
</feature>
<dbReference type="Gene3D" id="1.20.1420.30">
    <property type="entry name" value="NCX, central ion-binding region"/>
    <property type="match status" value="1"/>
</dbReference>
<evidence type="ECO:0000313" key="11">
    <source>
        <dbReference type="EMBL" id="JAS43744.1"/>
    </source>
</evidence>
<feature type="domain" description="Sodium/calcium exchanger membrane region" evidence="10">
    <location>
        <begin position="2"/>
        <end position="123"/>
    </location>
</feature>
<sequence length="134" mass="14558">MGTSLPDTFASRSAVRGCKDADSCVGNITGSNSVNVFLGLGLPWFMAAVYHFSKDSVFRVESGPLGFSVLMYSIAAIVAVCLLLLRRNLAVFGKAEIGGPSSTRYLSVFILVLLWVLYILLSCLQTYNIITFDF</sequence>
<keyword evidence="6 9" id="KW-1133">Transmembrane helix</keyword>
<evidence type="ECO:0000256" key="2">
    <source>
        <dbReference type="ARBA" id="ARBA00022448"/>
    </source>
</evidence>
<evidence type="ECO:0000256" key="3">
    <source>
        <dbReference type="ARBA" id="ARBA00022449"/>
    </source>
</evidence>
<reference evidence="11" key="1">
    <citation type="submission" date="2015-11" db="EMBL/GenBank/DDBJ databases">
        <title>De novo transcriptome assembly of four potential Pierce s Disease insect vectors from Arizona vineyards.</title>
        <authorList>
            <person name="Tassone E.E."/>
        </authorList>
    </citation>
    <scope>NUCLEOTIDE SEQUENCE</scope>
</reference>
<name>A0A1B6F0R2_9HEMI</name>
<dbReference type="PANTHER" id="PTHR11878">
    <property type="entry name" value="SODIUM/CALCIUM EXCHANGER"/>
    <property type="match status" value="1"/>
</dbReference>
<keyword evidence="3" id="KW-0050">Antiport</keyword>
<feature type="transmembrane region" description="Helical" evidence="9">
    <location>
        <begin position="65"/>
        <end position="85"/>
    </location>
</feature>
<proteinExistence type="predicted"/>
<dbReference type="GO" id="GO:0042383">
    <property type="term" value="C:sarcolemma"/>
    <property type="evidence" value="ECO:0007669"/>
    <property type="project" value="TreeGrafter"/>
</dbReference>
<protein>
    <recommendedName>
        <fullName evidence="10">Sodium/calcium exchanger membrane region domain-containing protein</fullName>
    </recommendedName>
</protein>
<evidence type="ECO:0000256" key="6">
    <source>
        <dbReference type="ARBA" id="ARBA00022989"/>
    </source>
</evidence>
<dbReference type="GO" id="GO:0030424">
    <property type="term" value="C:axon"/>
    <property type="evidence" value="ECO:0007669"/>
    <property type="project" value="TreeGrafter"/>
</dbReference>
<dbReference type="Pfam" id="PF01699">
    <property type="entry name" value="Na_Ca_ex"/>
    <property type="match status" value="1"/>
</dbReference>
<evidence type="ECO:0000256" key="4">
    <source>
        <dbReference type="ARBA" id="ARBA00022568"/>
    </source>
</evidence>
<evidence type="ECO:0000256" key="8">
    <source>
        <dbReference type="ARBA" id="ARBA00023136"/>
    </source>
</evidence>
<keyword evidence="2" id="KW-0813">Transport</keyword>
<accession>A0A1B6F0R2</accession>
<dbReference type="InterPro" id="IPR044880">
    <property type="entry name" value="NCX_ion-bd_dom_sf"/>
</dbReference>
<dbReference type="InterPro" id="IPR051171">
    <property type="entry name" value="CaCA"/>
</dbReference>
<evidence type="ECO:0000256" key="5">
    <source>
        <dbReference type="ARBA" id="ARBA00022692"/>
    </source>
</evidence>
<dbReference type="GO" id="GO:0098794">
    <property type="term" value="C:postsynapse"/>
    <property type="evidence" value="ECO:0007669"/>
    <property type="project" value="TreeGrafter"/>
</dbReference>
<dbReference type="AlphaFoldDB" id="A0A1B6F0R2"/>
<dbReference type="GO" id="GO:0005432">
    <property type="term" value="F:calcium:sodium antiporter activity"/>
    <property type="evidence" value="ECO:0007669"/>
    <property type="project" value="TreeGrafter"/>
</dbReference>
<keyword evidence="4" id="KW-0109">Calcium transport</keyword>
<gene>
    <name evidence="11" type="ORF">g.41835</name>
</gene>
<evidence type="ECO:0000259" key="10">
    <source>
        <dbReference type="Pfam" id="PF01699"/>
    </source>
</evidence>
<dbReference type="GO" id="GO:0098703">
    <property type="term" value="P:calcium ion import across plasma membrane"/>
    <property type="evidence" value="ECO:0007669"/>
    <property type="project" value="TreeGrafter"/>
</dbReference>
<dbReference type="GO" id="GO:0012505">
    <property type="term" value="C:endomembrane system"/>
    <property type="evidence" value="ECO:0007669"/>
    <property type="project" value="UniProtKB-SubCell"/>
</dbReference>
<dbReference type="EMBL" id="GECZ01026025">
    <property type="protein sequence ID" value="JAS43744.1"/>
    <property type="molecule type" value="Transcribed_RNA"/>
</dbReference>
<organism evidence="11">
    <name type="scientific">Cuerna arida</name>
    <dbReference type="NCBI Taxonomy" id="1464854"/>
    <lineage>
        <taxon>Eukaryota</taxon>
        <taxon>Metazoa</taxon>
        <taxon>Ecdysozoa</taxon>
        <taxon>Arthropoda</taxon>
        <taxon>Hexapoda</taxon>
        <taxon>Insecta</taxon>
        <taxon>Pterygota</taxon>
        <taxon>Neoptera</taxon>
        <taxon>Paraneoptera</taxon>
        <taxon>Hemiptera</taxon>
        <taxon>Auchenorrhyncha</taxon>
        <taxon>Membracoidea</taxon>
        <taxon>Cicadellidae</taxon>
        <taxon>Cicadellinae</taxon>
        <taxon>Proconiini</taxon>
        <taxon>Cuerna</taxon>
    </lineage>
</organism>
<feature type="transmembrane region" description="Helical" evidence="9">
    <location>
        <begin position="105"/>
        <end position="130"/>
    </location>
</feature>
<evidence type="ECO:0000256" key="1">
    <source>
        <dbReference type="ARBA" id="ARBA00004127"/>
    </source>
</evidence>
<dbReference type="InterPro" id="IPR004837">
    <property type="entry name" value="NaCa_Exmemb"/>
</dbReference>
<keyword evidence="5 9" id="KW-0812">Transmembrane</keyword>